<dbReference type="Proteomes" id="UP001390339">
    <property type="component" value="Unassembled WGS sequence"/>
</dbReference>
<feature type="region of interest" description="Disordered" evidence="1">
    <location>
        <begin position="361"/>
        <end position="385"/>
    </location>
</feature>
<evidence type="ECO:0000256" key="1">
    <source>
        <dbReference type="SAM" id="MobiDB-lite"/>
    </source>
</evidence>
<name>A0ABR2IUM4_9PEZI</name>
<feature type="region of interest" description="Disordered" evidence="1">
    <location>
        <begin position="218"/>
        <end position="303"/>
    </location>
</feature>
<accession>A0ABR2IUM4</accession>
<dbReference type="InterPro" id="IPR000253">
    <property type="entry name" value="FHA_dom"/>
</dbReference>
<comment type="caution">
    <text evidence="3">The sequence shown here is derived from an EMBL/GenBank/DDBJ whole genome shotgun (WGS) entry which is preliminary data.</text>
</comment>
<sequence>MTASPEKKMATAARVSEPTLPALLSSPSKKRPAPSLLPPFEPLSSSPGFPRPPKRQARAGSIGANNYLKYPTPVPTSSTGILSSSPPHVHGPRPGLVRTQSVVSERAPLSAVPSVDLNENGETLLMGRSSNSSHFQLSANRLVSRVHVKARYLPAADPLEPNKIEIICNGWNGLKLHCQGRTWDLAKGDTFTSETENAEIMLDVHDSRVMVRWPKRDRHETAANLSDSSWDDSPRVRPNRQGSVSDLLPSSPLRRQTRIKSPESPTPFTKSSSSIDSLLDDEVGGEPVHIYEDPDADEPELPQAMPNVDVSFAATEITQSFSSDLSEIDDENDPDEENDPIVHSFGPFGANLTNRLAGITAAGSPRQPSRLGSGSTTAHPSIEPEEPINVNIDVDAVRNHVINQLAYSRLSSNPLSGILNNLPSEEKKDLSKNDLRRIIEATECVGIIARQGKDAAGKALESEYYYVPERDTDDSRRLAVTDGLRKPSLRACRKQHKQYYWKRPKTP</sequence>
<protein>
    <submittedName>
        <fullName evidence="3">Transcription factor Tos4</fullName>
    </submittedName>
</protein>
<gene>
    <name evidence="3" type="ORF">PGQ11_007070</name>
</gene>
<feature type="region of interest" description="Disordered" evidence="1">
    <location>
        <begin position="1"/>
        <end position="70"/>
    </location>
</feature>
<dbReference type="PROSITE" id="PS50006">
    <property type="entry name" value="FHA_DOMAIN"/>
    <property type="match status" value="1"/>
</dbReference>
<reference evidence="3 4" key="1">
    <citation type="journal article" date="2024" name="IMA Fungus">
        <title>Apiospora arundinis, a panoply of carbohydrate-active enzymes and secondary metabolites.</title>
        <authorList>
            <person name="Sorensen T."/>
            <person name="Petersen C."/>
            <person name="Muurmann A.T."/>
            <person name="Christiansen J.V."/>
            <person name="Brundto M.L."/>
            <person name="Overgaard C.K."/>
            <person name="Boysen A.T."/>
            <person name="Wollenberg R.D."/>
            <person name="Larsen T.O."/>
            <person name="Sorensen J.L."/>
            <person name="Nielsen K.L."/>
            <person name="Sondergaard T.E."/>
        </authorList>
    </citation>
    <scope>NUCLEOTIDE SEQUENCE [LARGE SCALE GENOMIC DNA]</scope>
    <source>
        <strain evidence="3 4">AAU 773</strain>
    </source>
</reference>
<evidence type="ECO:0000313" key="3">
    <source>
        <dbReference type="EMBL" id="KAK8868492.1"/>
    </source>
</evidence>
<organism evidence="3 4">
    <name type="scientific">Apiospora arundinis</name>
    <dbReference type="NCBI Taxonomy" id="335852"/>
    <lineage>
        <taxon>Eukaryota</taxon>
        <taxon>Fungi</taxon>
        <taxon>Dikarya</taxon>
        <taxon>Ascomycota</taxon>
        <taxon>Pezizomycotina</taxon>
        <taxon>Sordariomycetes</taxon>
        <taxon>Xylariomycetidae</taxon>
        <taxon>Amphisphaeriales</taxon>
        <taxon>Apiosporaceae</taxon>
        <taxon>Apiospora</taxon>
    </lineage>
</organism>
<keyword evidence="4" id="KW-1185">Reference proteome</keyword>
<feature type="compositionally biased region" description="Polar residues" evidence="1">
    <location>
        <begin position="366"/>
        <end position="379"/>
    </location>
</feature>
<evidence type="ECO:0000313" key="4">
    <source>
        <dbReference type="Proteomes" id="UP001390339"/>
    </source>
</evidence>
<evidence type="ECO:0000259" key="2">
    <source>
        <dbReference type="PROSITE" id="PS50006"/>
    </source>
</evidence>
<feature type="domain" description="FHA" evidence="2">
    <location>
        <begin position="124"/>
        <end position="177"/>
    </location>
</feature>
<proteinExistence type="predicted"/>
<dbReference type="EMBL" id="JAPCWZ010000004">
    <property type="protein sequence ID" value="KAK8868492.1"/>
    <property type="molecule type" value="Genomic_DNA"/>
</dbReference>